<protein>
    <submittedName>
        <fullName evidence="7">YihY/virulence factor BrkB family protein</fullName>
    </submittedName>
</protein>
<dbReference type="AlphaFoldDB" id="A0A8G0ZTJ5"/>
<proteinExistence type="predicted"/>
<keyword evidence="2" id="KW-1003">Cell membrane</keyword>
<dbReference type="KEGG" id="nsm:JO391_15785"/>
<dbReference type="PANTHER" id="PTHR30213">
    <property type="entry name" value="INNER MEMBRANE PROTEIN YHJD"/>
    <property type="match status" value="1"/>
</dbReference>
<feature type="transmembrane region" description="Helical" evidence="6">
    <location>
        <begin position="238"/>
        <end position="257"/>
    </location>
</feature>
<evidence type="ECO:0000313" key="7">
    <source>
        <dbReference type="EMBL" id="QYZ69185.1"/>
    </source>
</evidence>
<dbReference type="PANTHER" id="PTHR30213:SF0">
    <property type="entry name" value="UPF0761 MEMBRANE PROTEIN YIHY"/>
    <property type="match status" value="1"/>
</dbReference>
<feature type="transmembrane region" description="Helical" evidence="6">
    <location>
        <begin position="166"/>
        <end position="191"/>
    </location>
</feature>
<feature type="transmembrane region" description="Helical" evidence="6">
    <location>
        <begin position="127"/>
        <end position="160"/>
    </location>
</feature>
<keyword evidence="5 6" id="KW-0472">Membrane</keyword>
<evidence type="ECO:0000256" key="1">
    <source>
        <dbReference type="ARBA" id="ARBA00004651"/>
    </source>
</evidence>
<accession>A0A8G0ZTJ5</accession>
<reference evidence="7" key="1">
    <citation type="submission" date="2021-02" db="EMBL/GenBank/DDBJ databases">
        <title>Rhodobacter shimadae sp. nov., an aerobic anoxygenic phototrophic bacterium isolated from a hot spring.</title>
        <authorList>
            <person name="Muramatsu S."/>
            <person name="Haruta S."/>
            <person name="Hirose S."/>
            <person name="Hanada S."/>
        </authorList>
    </citation>
    <scope>NUCLEOTIDE SEQUENCE</scope>
    <source>
        <strain evidence="7">N10</strain>
    </source>
</reference>
<dbReference type="Proteomes" id="UP000826300">
    <property type="component" value="Chromosome"/>
</dbReference>
<evidence type="ECO:0000256" key="5">
    <source>
        <dbReference type="ARBA" id="ARBA00023136"/>
    </source>
</evidence>
<evidence type="ECO:0000256" key="2">
    <source>
        <dbReference type="ARBA" id="ARBA00022475"/>
    </source>
</evidence>
<evidence type="ECO:0000313" key="8">
    <source>
        <dbReference type="Proteomes" id="UP000826300"/>
    </source>
</evidence>
<dbReference type="NCBIfam" id="TIGR00765">
    <property type="entry name" value="yihY_not_rbn"/>
    <property type="match status" value="1"/>
</dbReference>
<keyword evidence="8" id="KW-1185">Reference proteome</keyword>
<comment type="subcellular location">
    <subcellularLocation>
        <location evidence="1">Cell membrane</location>
        <topology evidence="1">Multi-pass membrane protein</topology>
    </subcellularLocation>
</comment>
<keyword evidence="3 6" id="KW-0812">Transmembrane</keyword>
<feature type="transmembrane region" description="Helical" evidence="6">
    <location>
        <begin position="203"/>
        <end position="226"/>
    </location>
</feature>
<feature type="transmembrane region" description="Helical" evidence="6">
    <location>
        <begin position="89"/>
        <end position="115"/>
    </location>
</feature>
<organism evidence="7 8">
    <name type="scientific">Neotabrizicola shimadae</name>
    <dbReference type="NCBI Taxonomy" id="2807096"/>
    <lineage>
        <taxon>Bacteria</taxon>
        <taxon>Pseudomonadati</taxon>
        <taxon>Pseudomonadota</taxon>
        <taxon>Alphaproteobacteria</taxon>
        <taxon>Rhodobacterales</taxon>
        <taxon>Paracoccaceae</taxon>
        <taxon>Neotabrizicola</taxon>
    </lineage>
</organism>
<evidence type="ECO:0000256" key="3">
    <source>
        <dbReference type="ARBA" id="ARBA00022692"/>
    </source>
</evidence>
<dbReference type="PIRSF" id="PIRSF035875">
    <property type="entry name" value="RNase_BN"/>
    <property type="match status" value="1"/>
</dbReference>
<name>A0A8G0ZTJ5_9RHOB</name>
<evidence type="ECO:0000256" key="6">
    <source>
        <dbReference type="SAM" id="Phobius"/>
    </source>
</evidence>
<dbReference type="RefSeq" id="WP_220661405.1">
    <property type="nucleotide sequence ID" value="NZ_CP069370.1"/>
</dbReference>
<dbReference type="Pfam" id="PF03631">
    <property type="entry name" value="Virul_fac_BrkB"/>
    <property type="match status" value="1"/>
</dbReference>
<evidence type="ECO:0000256" key="4">
    <source>
        <dbReference type="ARBA" id="ARBA00022989"/>
    </source>
</evidence>
<keyword evidence="4 6" id="KW-1133">Transmembrane helix</keyword>
<feature type="transmembrane region" description="Helical" evidence="6">
    <location>
        <begin position="20"/>
        <end position="46"/>
    </location>
</feature>
<dbReference type="EMBL" id="CP069370">
    <property type="protein sequence ID" value="QYZ69185.1"/>
    <property type="molecule type" value="Genomic_DNA"/>
</dbReference>
<sequence>MGAVWRVTKGTLWRLSHARLGLIAAGVAFYAMFALFPGLTATLAIFSMMSDPAAVEDYTNVAERFIPHEAFVLIEGQIEALVTGPRATLGWTTVVSILIALWSARAGVASMMLGLDVIHDSHARNGVVAFLTGVLITLSLIGVMILSLAVVVAVPLALAFLHMDAFSGWVLQVLPWILMVVIVQAVLAILYKFGPEWGKVSGRIMPGTILATVLWAASSIAFSAYLTNFATYNKVYGSIGAVAALLMWLYFSVYSVLAGGALNAELEHSAPPSEDVNDEFQT</sequence>
<dbReference type="InterPro" id="IPR017039">
    <property type="entry name" value="Virul_fac_BrkB"/>
</dbReference>
<dbReference type="GO" id="GO:0005886">
    <property type="term" value="C:plasma membrane"/>
    <property type="evidence" value="ECO:0007669"/>
    <property type="project" value="UniProtKB-SubCell"/>
</dbReference>
<gene>
    <name evidence="7" type="ORF">JO391_15785</name>
</gene>